<protein>
    <submittedName>
        <fullName evidence="1">Uncharacterized protein</fullName>
    </submittedName>
</protein>
<organism evidence="1 2">
    <name type="scientific">Lindgomyces ingoldianus</name>
    <dbReference type="NCBI Taxonomy" id="673940"/>
    <lineage>
        <taxon>Eukaryota</taxon>
        <taxon>Fungi</taxon>
        <taxon>Dikarya</taxon>
        <taxon>Ascomycota</taxon>
        <taxon>Pezizomycotina</taxon>
        <taxon>Dothideomycetes</taxon>
        <taxon>Pleosporomycetidae</taxon>
        <taxon>Pleosporales</taxon>
        <taxon>Lindgomycetaceae</taxon>
        <taxon>Lindgomyces</taxon>
    </lineage>
</organism>
<sequence>MANSLASGLHDLHLNPENNIPADVESPLLALDQDSETRSTELKATITNLIQRCKTLYSEVQTYITAVDANQKLAKNHNPVEYRSLRNDFKNELSFLTKLVDAKLPEEKAQHYIVSSNLVYYEALWDAAKRSLGLLSFRKYFFWNRRQEDHGAAYTGLSLGKGSQVKGKNAALVDIVAGDGMEWIRVSTISEKRLLFDLAKLGWQNDSDDDDEDMPDAPASSWEDGDDEDQVDIVKSARELARAARANPICGRPPKVRFVLTRISSRKLKEVDTVLDKIRATGAIVECANELSAPPLLSTVLPNLLVDRSRILSQVLNIDCTILLALISDISHSECPVLDWYPTEVRAQIKEEAAEKLLPTHLYPAIGSHPMVCTQEAADQMNLIVDTLATDTEKTRANLLLAQNDRVSSSPASLLQGWALISDHPVPKMLQLPIKVVPSNLPALTPRLPKVAQKIGKELSPLNQAIFFYGWAEGLTTLSSNRTRARQIEHAINEEGLEDGEAGPHIWLCGEIVIGVSGMLAELPMIVRDKSHTLCYFLGISLGSAGVVEESRNRRIGLSLILMIFGTSDSAPGMAMESEYGFVEEKDRTWLEYRGKHHVKQGHP</sequence>
<comment type="caution">
    <text evidence="1">The sequence shown here is derived from an EMBL/GenBank/DDBJ whole genome shotgun (WGS) entry which is preliminary data.</text>
</comment>
<proteinExistence type="predicted"/>
<name>A0ACB6QGT3_9PLEO</name>
<gene>
    <name evidence="1" type="ORF">BDR25DRAFT_395911</name>
</gene>
<reference evidence="1" key="1">
    <citation type="journal article" date="2020" name="Stud. Mycol.">
        <title>101 Dothideomycetes genomes: a test case for predicting lifestyles and emergence of pathogens.</title>
        <authorList>
            <person name="Haridas S."/>
            <person name="Albert R."/>
            <person name="Binder M."/>
            <person name="Bloem J."/>
            <person name="Labutti K."/>
            <person name="Salamov A."/>
            <person name="Andreopoulos B."/>
            <person name="Baker S."/>
            <person name="Barry K."/>
            <person name="Bills G."/>
            <person name="Bluhm B."/>
            <person name="Cannon C."/>
            <person name="Castanera R."/>
            <person name="Culley D."/>
            <person name="Daum C."/>
            <person name="Ezra D."/>
            <person name="Gonzalez J."/>
            <person name="Henrissat B."/>
            <person name="Kuo A."/>
            <person name="Liang C."/>
            <person name="Lipzen A."/>
            <person name="Lutzoni F."/>
            <person name="Magnuson J."/>
            <person name="Mondo S."/>
            <person name="Nolan M."/>
            <person name="Ohm R."/>
            <person name="Pangilinan J."/>
            <person name="Park H.-J."/>
            <person name="Ramirez L."/>
            <person name="Alfaro M."/>
            <person name="Sun H."/>
            <person name="Tritt A."/>
            <person name="Yoshinaga Y."/>
            <person name="Zwiers L.-H."/>
            <person name="Turgeon B."/>
            <person name="Goodwin S."/>
            <person name="Spatafora J."/>
            <person name="Crous P."/>
            <person name="Grigoriev I."/>
        </authorList>
    </citation>
    <scope>NUCLEOTIDE SEQUENCE</scope>
    <source>
        <strain evidence="1">ATCC 200398</strain>
    </source>
</reference>
<dbReference type="Proteomes" id="UP000799755">
    <property type="component" value="Unassembled WGS sequence"/>
</dbReference>
<dbReference type="EMBL" id="MU003526">
    <property type="protein sequence ID" value="KAF2466091.1"/>
    <property type="molecule type" value="Genomic_DNA"/>
</dbReference>
<keyword evidence="2" id="KW-1185">Reference proteome</keyword>
<accession>A0ACB6QGT3</accession>
<evidence type="ECO:0000313" key="2">
    <source>
        <dbReference type="Proteomes" id="UP000799755"/>
    </source>
</evidence>
<evidence type="ECO:0000313" key="1">
    <source>
        <dbReference type="EMBL" id="KAF2466091.1"/>
    </source>
</evidence>